<keyword evidence="4" id="KW-1185">Reference proteome</keyword>
<sequence>MKHVYAAGRSMVAAVISVSLASASADAAVQAPPSRAIYQDPARGRLLDCPDGTRRLECPALPQARRAPCPDGSYQRRCPPPRDDRDDHDGIDPAAAVVGVAVAGILIGTLFGGSNSGGRNSPEAKTLLRDGPQMPMTYPVGTFSVRGFARNGWPVVLDFRPEPYTLTTLDVIFPKRTVSLTVDTNGLEGRHLVKLGLPAEGPAKKAVPATYVLRSVYRDGTDRAGQPAPVDIYGIGGGPRAVGSVAIEQLSMLPGTVTAGTNARFAFSAKSPFNRTRAEVLKFMAADNQRIQLERVMSTEDDNVSVGPHGGVWDGRDQQSRAASLGLHRFQVRAWFTSDDRSWVGAIAPNLVRVSQ</sequence>
<dbReference type="AlphaFoldDB" id="A0A6I4IXD5"/>
<proteinExistence type="predicted"/>
<feature type="signal peptide" evidence="2">
    <location>
        <begin position="1"/>
        <end position="27"/>
    </location>
</feature>
<name>A0A6I4IXD5_9SPHN</name>
<evidence type="ECO:0000256" key="2">
    <source>
        <dbReference type="SAM" id="SignalP"/>
    </source>
</evidence>
<feature type="region of interest" description="Disordered" evidence="1">
    <location>
        <begin position="65"/>
        <end position="91"/>
    </location>
</feature>
<evidence type="ECO:0000313" key="3">
    <source>
        <dbReference type="EMBL" id="MVO76726.1"/>
    </source>
</evidence>
<comment type="caution">
    <text evidence="3">The sequence shown here is derived from an EMBL/GenBank/DDBJ whole genome shotgun (WGS) entry which is preliminary data.</text>
</comment>
<feature type="chain" id="PRO_5026070166" evidence="2">
    <location>
        <begin position="28"/>
        <end position="356"/>
    </location>
</feature>
<protein>
    <submittedName>
        <fullName evidence="3">Uncharacterized protein</fullName>
    </submittedName>
</protein>
<dbReference type="EMBL" id="WQMS01000001">
    <property type="protein sequence ID" value="MVO76726.1"/>
    <property type="molecule type" value="Genomic_DNA"/>
</dbReference>
<dbReference type="Proteomes" id="UP000441389">
    <property type="component" value="Unassembled WGS sequence"/>
</dbReference>
<evidence type="ECO:0000313" key="4">
    <source>
        <dbReference type="Proteomes" id="UP000441389"/>
    </source>
</evidence>
<keyword evidence="2" id="KW-0732">Signal</keyword>
<feature type="compositionally biased region" description="Basic and acidic residues" evidence="1">
    <location>
        <begin position="80"/>
        <end position="91"/>
    </location>
</feature>
<reference evidence="3 4" key="1">
    <citation type="submission" date="2019-12" db="EMBL/GenBank/DDBJ databases">
        <authorList>
            <person name="Huq M.A."/>
        </authorList>
    </citation>
    <scope>NUCLEOTIDE SEQUENCE [LARGE SCALE GENOMIC DNA]</scope>
    <source>
        <strain evidence="3 4">MAH-20</strain>
    </source>
</reference>
<dbReference type="RefSeq" id="WP_157025497.1">
    <property type="nucleotide sequence ID" value="NZ_WQMS01000001.1"/>
</dbReference>
<gene>
    <name evidence="3" type="ORF">GON01_02060</name>
</gene>
<organism evidence="3 4">
    <name type="scientific">Sphingomonas horti</name>
    <dbReference type="NCBI Taxonomy" id="2682842"/>
    <lineage>
        <taxon>Bacteria</taxon>
        <taxon>Pseudomonadati</taxon>
        <taxon>Pseudomonadota</taxon>
        <taxon>Alphaproteobacteria</taxon>
        <taxon>Sphingomonadales</taxon>
        <taxon>Sphingomonadaceae</taxon>
        <taxon>Sphingomonas</taxon>
    </lineage>
</organism>
<accession>A0A6I4IXD5</accession>
<evidence type="ECO:0000256" key="1">
    <source>
        <dbReference type="SAM" id="MobiDB-lite"/>
    </source>
</evidence>